<protein>
    <submittedName>
        <fullName evidence="1">Uncharacterized protein</fullName>
    </submittedName>
</protein>
<reference evidence="1" key="1">
    <citation type="journal article" date="2023" name="Front. Mar. Sci.">
        <title>A new Merluccius polli reference genome to investigate the effects of global change in West African waters.</title>
        <authorList>
            <person name="Mateo J.L."/>
            <person name="Blanco-Fernandez C."/>
            <person name="Garcia-Vazquez E."/>
            <person name="Machado-Schiaffino G."/>
        </authorList>
    </citation>
    <scope>NUCLEOTIDE SEQUENCE</scope>
    <source>
        <strain evidence="1">C29</strain>
        <tissue evidence="1">Fin</tissue>
    </source>
</reference>
<sequence length="131" mass="15428">MDVFRVATDNIHDYTDTVSCYISWCTSICVPPRIYRRFPNQKPWFNQDIQAKIREQSMAFQSGNEQQYRLARYALLKSIRTAKKSHTEKLENCYTGNDSRRMWQGIQAVTNYKENKHTASTSDFYVLLCPV</sequence>
<keyword evidence="2" id="KW-1185">Reference proteome</keyword>
<comment type="caution">
    <text evidence="1">The sequence shown here is derived from an EMBL/GenBank/DDBJ whole genome shotgun (WGS) entry which is preliminary data.</text>
</comment>
<name>A0AA47M641_MERPO</name>
<gene>
    <name evidence="1" type="ORF">N1851_030153</name>
</gene>
<dbReference type="EMBL" id="JAOPHQ010005717">
    <property type="protein sequence ID" value="KAK0134273.1"/>
    <property type="molecule type" value="Genomic_DNA"/>
</dbReference>
<dbReference type="Proteomes" id="UP001174136">
    <property type="component" value="Unassembled WGS sequence"/>
</dbReference>
<dbReference type="AlphaFoldDB" id="A0AA47M641"/>
<dbReference type="PANTHER" id="PTHR47510">
    <property type="entry name" value="REVERSE TRANSCRIPTASE DOMAIN-CONTAINING PROTEIN"/>
    <property type="match status" value="1"/>
</dbReference>
<evidence type="ECO:0000313" key="2">
    <source>
        <dbReference type="Proteomes" id="UP001174136"/>
    </source>
</evidence>
<accession>A0AA47M641</accession>
<evidence type="ECO:0000313" key="1">
    <source>
        <dbReference type="EMBL" id="KAK0134273.1"/>
    </source>
</evidence>
<organism evidence="1 2">
    <name type="scientific">Merluccius polli</name>
    <name type="common">Benguela hake</name>
    <name type="synonym">Merluccius cadenati</name>
    <dbReference type="NCBI Taxonomy" id="89951"/>
    <lineage>
        <taxon>Eukaryota</taxon>
        <taxon>Metazoa</taxon>
        <taxon>Chordata</taxon>
        <taxon>Craniata</taxon>
        <taxon>Vertebrata</taxon>
        <taxon>Euteleostomi</taxon>
        <taxon>Actinopterygii</taxon>
        <taxon>Neopterygii</taxon>
        <taxon>Teleostei</taxon>
        <taxon>Neoteleostei</taxon>
        <taxon>Acanthomorphata</taxon>
        <taxon>Zeiogadaria</taxon>
        <taxon>Gadariae</taxon>
        <taxon>Gadiformes</taxon>
        <taxon>Gadoidei</taxon>
        <taxon>Merlucciidae</taxon>
        <taxon>Merluccius</taxon>
    </lineage>
</organism>
<dbReference type="PANTHER" id="PTHR47510:SF3">
    <property type="entry name" value="ENDO_EXONUCLEASE_PHOSPHATASE DOMAIN-CONTAINING PROTEIN"/>
    <property type="match status" value="1"/>
</dbReference>
<proteinExistence type="predicted"/>